<comment type="subunit">
    <text evidence="2">Homodimer.</text>
</comment>
<dbReference type="CDD" id="cd00475">
    <property type="entry name" value="Cis_IPPS"/>
    <property type="match status" value="1"/>
</dbReference>
<dbReference type="Gene3D" id="3.40.1180.10">
    <property type="entry name" value="Decaprenyl diphosphate synthase-like"/>
    <property type="match status" value="1"/>
</dbReference>
<feature type="binding site" evidence="2">
    <location>
        <position position="59"/>
    </location>
    <ligand>
        <name>substrate</name>
    </ligand>
</feature>
<feature type="binding site" evidence="2">
    <location>
        <position position="46"/>
    </location>
    <ligand>
        <name>Mg(2+)</name>
        <dbReference type="ChEBI" id="CHEBI:18420"/>
    </ligand>
</feature>
<dbReference type="Pfam" id="PF01255">
    <property type="entry name" value="Prenyltransf"/>
    <property type="match status" value="1"/>
</dbReference>
<comment type="similarity">
    <text evidence="2">Belongs to the UPP synthase family.</text>
</comment>
<evidence type="ECO:0000256" key="1">
    <source>
        <dbReference type="ARBA" id="ARBA00022679"/>
    </source>
</evidence>
<feature type="binding site" evidence="2">
    <location>
        <position position="95"/>
    </location>
    <ligand>
        <name>substrate</name>
    </ligand>
</feature>
<dbReference type="EMBL" id="FNJQ01000027">
    <property type="protein sequence ID" value="SDP59173.1"/>
    <property type="molecule type" value="Genomic_DNA"/>
</dbReference>
<comment type="cofactor">
    <cofactor evidence="2">
        <name>Mg(2+)</name>
        <dbReference type="ChEBI" id="CHEBI:18420"/>
    </cofactor>
    <text evidence="2">Binds 2 magnesium ions per subunit.</text>
</comment>
<feature type="binding site" evidence="2">
    <location>
        <begin position="220"/>
        <end position="222"/>
    </location>
    <ligand>
        <name>substrate</name>
    </ligand>
</feature>
<feature type="active site" description="Proton acceptor" evidence="2">
    <location>
        <position position="94"/>
    </location>
</feature>
<proteinExistence type="inferred from homology"/>
<evidence type="ECO:0000256" key="2">
    <source>
        <dbReference type="HAMAP-Rule" id="MF_01139"/>
    </source>
</evidence>
<reference evidence="3 4" key="1">
    <citation type="submission" date="2016-10" db="EMBL/GenBank/DDBJ databases">
        <authorList>
            <person name="de Groot N.N."/>
        </authorList>
    </citation>
    <scope>NUCLEOTIDE SEQUENCE [LARGE SCALE GENOMIC DNA]</scope>
    <source>
        <strain evidence="3 4">S137</strain>
    </source>
</reference>
<feature type="binding site" evidence="2">
    <location>
        <position position="214"/>
    </location>
    <ligand>
        <name>substrate</name>
    </ligand>
</feature>
<feature type="binding site" evidence="2">
    <location>
        <position position="63"/>
    </location>
    <ligand>
        <name>substrate</name>
    </ligand>
</feature>
<evidence type="ECO:0000313" key="4">
    <source>
        <dbReference type="Proteomes" id="UP000182412"/>
    </source>
</evidence>
<feature type="binding site" evidence="2">
    <location>
        <position position="97"/>
    </location>
    <ligand>
        <name>substrate</name>
    </ligand>
</feature>
<protein>
    <recommendedName>
        <fullName evidence="2">Isoprenyl transferase</fullName>
        <ecNumber evidence="2">2.5.1.-</ecNumber>
    </recommendedName>
</protein>
<dbReference type="PANTHER" id="PTHR10291">
    <property type="entry name" value="DEHYDRODOLICHYL DIPHOSPHATE SYNTHASE FAMILY MEMBER"/>
    <property type="match status" value="1"/>
</dbReference>
<accession>A0A1H0TYZ9</accession>
<dbReference type="RefSeq" id="WP_074573007.1">
    <property type="nucleotide sequence ID" value="NZ_FNJQ01000027.1"/>
</dbReference>
<dbReference type="InterPro" id="IPR018520">
    <property type="entry name" value="UPP_synth-like_CS"/>
</dbReference>
<dbReference type="PANTHER" id="PTHR10291:SF0">
    <property type="entry name" value="DEHYDRODOLICHYL DIPHOSPHATE SYNTHASE 2"/>
    <property type="match status" value="1"/>
</dbReference>
<dbReference type="OrthoDB" id="4191603at2"/>
<sequence>MLKKILGKAVTTLAGRDDFAIPEHDSPLFAGIDWDRLPRHVAVIMDGNGRWAKGQGMLRTAGHSAGVKTLKNILKTAIGLQLDALTVYAFSTENWKRPEAEVDFLMNLFSEYLKKELQEMHEDNVQIHFIGRLDGLPPSLQKQMREAEELMQNNTGVKFNVAANYGGQDELLRAVQQIALAVKNGQLDPSAIDEALIEKNLDTVGNLPVDLMIRTSGDKRLSNFLLWQAAYAEFYFTDVPWPEFSPECFVDAMKDFASRDRRFGGLTNK</sequence>
<dbReference type="GO" id="GO:0016094">
    <property type="term" value="P:polyprenol biosynthetic process"/>
    <property type="evidence" value="ECO:0007669"/>
    <property type="project" value="TreeGrafter"/>
</dbReference>
<dbReference type="HAMAP" id="MF_01139">
    <property type="entry name" value="ISPT"/>
    <property type="match status" value="1"/>
</dbReference>
<feature type="binding site" evidence="2">
    <location>
        <position position="51"/>
    </location>
    <ligand>
        <name>substrate</name>
    </ligand>
</feature>
<feature type="binding site" evidence="2">
    <location>
        <begin position="91"/>
        <end position="93"/>
    </location>
    <ligand>
        <name>substrate</name>
    </ligand>
</feature>
<dbReference type="GO" id="GO:0045547">
    <property type="term" value="F:ditrans,polycis-polyprenyl diphosphate synthase [(2E,6E)-farnesyl diphosphate specific] activity"/>
    <property type="evidence" value="ECO:0007669"/>
    <property type="project" value="TreeGrafter"/>
</dbReference>
<dbReference type="NCBIfam" id="NF011405">
    <property type="entry name" value="PRK14830.1"/>
    <property type="match status" value="1"/>
</dbReference>
<gene>
    <name evidence="3" type="ORF">SAMN05216366_12722</name>
</gene>
<feature type="binding site" evidence="2">
    <location>
        <begin position="47"/>
        <end position="50"/>
    </location>
    <ligand>
        <name>substrate</name>
    </ligand>
</feature>
<keyword evidence="2" id="KW-0479">Metal-binding</keyword>
<keyword evidence="1 2" id="KW-0808">Transferase</keyword>
<dbReference type="Proteomes" id="UP000182412">
    <property type="component" value="Unassembled WGS sequence"/>
</dbReference>
<dbReference type="NCBIfam" id="TIGR00055">
    <property type="entry name" value="uppS"/>
    <property type="match status" value="1"/>
</dbReference>
<dbReference type="InterPro" id="IPR001441">
    <property type="entry name" value="UPP_synth-like"/>
</dbReference>
<feature type="active site" evidence="2">
    <location>
        <position position="46"/>
    </location>
</feature>
<keyword evidence="2" id="KW-0460">Magnesium</keyword>
<name>A0A1H0TYZ9_SELRU</name>
<feature type="binding site" evidence="2">
    <location>
        <position position="233"/>
    </location>
    <ligand>
        <name>Mg(2+)</name>
        <dbReference type="ChEBI" id="CHEBI:18420"/>
    </ligand>
</feature>
<dbReference type="SUPFAM" id="SSF64005">
    <property type="entry name" value="Undecaprenyl diphosphate synthase"/>
    <property type="match status" value="1"/>
</dbReference>
<dbReference type="AlphaFoldDB" id="A0A1H0TYZ9"/>
<comment type="function">
    <text evidence="2">Catalyzes the condensation of isopentenyl diphosphate (IPP) with allylic pyrophosphates generating different type of terpenoids.</text>
</comment>
<dbReference type="PROSITE" id="PS01066">
    <property type="entry name" value="UPP_SYNTHASE"/>
    <property type="match status" value="1"/>
</dbReference>
<evidence type="ECO:0000313" key="3">
    <source>
        <dbReference type="EMBL" id="SDP59173.1"/>
    </source>
</evidence>
<organism evidence="3 4">
    <name type="scientific">Selenomonas ruminantium</name>
    <dbReference type="NCBI Taxonomy" id="971"/>
    <lineage>
        <taxon>Bacteria</taxon>
        <taxon>Bacillati</taxon>
        <taxon>Bacillota</taxon>
        <taxon>Negativicutes</taxon>
        <taxon>Selenomonadales</taxon>
        <taxon>Selenomonadaceae</taxon>
        <taxon>Selenomonas</taxon>
    </lineage>
</organism>
<dbReference type="InterPro" id="IPR036424">
    <property type="entry name" value="UPP_synth-like_sf"/>
</dbReference>
<dbReference type="FunFam" id="3.40.1180.10:FF:000001">
    <property type="entry name" value="(2E,6E)-farnesyl-diphosphate-specific ditrans,polycis-undecaprenyl-diphosphate synthase"/>
    <property type="match status" value="1"/>
</dbReference>
<dbReference type="GO" id="GO:0000287">
    <property type="term" value="F:magnesium ion binding"/>
    <property type="evidence" value="ECO:0007669"/>
    <property type="project" value="UniProtKB-UniRule"/>
</dbReference>
<dbReference type="EC" id="2.5.1.-" evidence="2"/>